<reference evidence="2 3" key="1">
    <citation type="submission" date="2018-05" db="EMBL/GenBank/DDBJ databases">
        <title>Isolation and characterization of genus Methanoculleus species and their viruses from deep sea marine sediment offshore southwestern Taiwan.</title>
        <authorList>
            <person name="Wei W.-H."/>
            <person name="Chen W.-C."/>
            <person name="Lai M.-C."/>
            <person name="Chen S.-C."/>
        </authorList>
    </citation>
    <scope>NUCLEOTIDE SEQUENCE [LARGE SCALE GENOMIC DNA]</scope>
    <source>
        <strain evidence="2 3">CWC-02</strain>
    </source>
</reference>
<gene>
    <name evidence="2" type="ORF">DIC75_07960</name>
</gene>
<evidence type="ECO:0008006" key="4">
    <source>
        <dbReference type="Google" id="ProtNLM"/>
    </source>
</evidence>
<comment type="caution">
    <text evidence="2">The sequence shown here is derived from an EMBL/GenBank/DDBJ whole genome shotgun (WGS) entry which is preliminary data.</text>
</comment>
<dbReference type="InterPro" id="IPR027618">
    <property type="entry name" value="Beta_prop_Msarc"/>
</dbReference>
<dbReference type="NCBIfam" id="TIGR04275">
    <property type="entry name" value="beta_prop_Msarc"/>
    <property type="match status" value="3"/>
</dbReference>
<evidence type="ECO:0000313" key="3">
    <source>
        <dbReference type="Proteomes" id="UP001523230"/>
    </source>
</evidence>
<accession>A0ABD4TC21</accession>
<dbReference type="PANTHER" id="PTHR36842:SF1">
    <property type="entry name" value="PROTEIN TOLB"/>
    <property type="match status" value="1"/>
</dbReference>
<proteinExistence type="predicted"/>
<keyword evidence="3" id="KW-1185">Reference proteome</keyword>
<evidence type="ECO:0000256" key="1">
    <source>
        <dbReference type="SAM" id="MobiDB-lite"/>
    </source>
</evidence>
<feature type="region of interest" description="Disordered" evidence="1">
    <location>
        <begin position="1"/>
        <end position="20"/>
    </location>
</feature>
<dbReference type="Gene3D" id="2.120.10.30">
    <property type="entry name" value="TolB, C-terminal domain"/>
    <property type="match status" value="2"/>
</dbReference>
<protein>
    <recommendedName>
        <fullName evidence="4">Periplasmic component of the Tol biopolymer transport system-like protein</fullName>
    </recommendedName>
</protein>
<dbReference type="InterPro" id="IPR011042">
    <property type="entry name" value="6-blade_b-propeller_TolB-like"/>
</dbReference>
<name>A0ABD4TC21_9EURY</name>
<dbReference type="SUPFAM" id="SSF82171">
    <property type="entry name" value="DPP6 N-terminal domain-like"/>
    <property type="match status" value="1"/>
</dbReference>
<dbReference type="EMBL" id="QFDM01000002">
    <property type="protein sequence ID" value="MCM2466248.1"/>
    <property type="molecule type" value="Genomic_DNA"/>
</dbReference>
<dbReference type="PANTHER" id="PTHR36842">
    <property type="entry name" value="PROTEIN TOLB HOMOLOG"/>
    <property type="match status" value="1"/>
</dbReference>
<organism evidence="2 3">
    <name type="scientific">Methanoculleus oceani</name>
    <dbReference type="NCBI Taxonomy" id="2184756"/>
    <lineage>
        <taxon>Archaea</taxon>
        <taxon>Methanobacteriati</taxon>
        <taxon>Methanobacteriota</taxon>
        <taxon>Stenosarchaea group</taxon>
        <taxon>Methanomicrobia</taxon>
        <taxon>Methanomicrobiales</taxon>
        <taxon>Methanomicrobiaceae</taxon>
        <taxon>Methanoculleus</taxon>
    </lineage>
</organism>
<dbReference type="AlphaFoldDB" id="A0ABD4TC21"/>
<dbReference type="Proteomes" id="UP001523230">
    <property type="component" value="Unassembled WGS sequence"/>
</dbReference>
<sequence>MPTLMPTTEPAQPQTPTIVPVQPQPPAIAPVQTPATLPQENASTGAGVQVSSGPGDKLFPAISGNYIVWVDDSSASVQLYDSTSGNTSTISDAASIPLELPYELATDGNSVVWTGESPQAEGDILFIYDIASGNLQQVTDGSGAPGFPGVSQNYVVWIDGDELGDVYIYDITSGNISTVTADPYLQLWADIGGNTIIWGDNETEEGDLDIAVLTLEQPRTRLLGDSGDDGFPDVSSDGNYVAWINARGNQTAVYLYDVLAENMTQITSESANPDAVAVDGNHVVYSDWRNGNLDIYLYDISTGVETPVTQDPYQQTYPDISEGTIVWMGNNTGPWEIYTAEVPGGPSPAPVQTSLVQLNPVPAGAI</sequence>
<evidence type="ECO:0000313" key="2">
    <source>
        <dbReference type="EMBL" id="MCM2466248.1"/>
    </source>
</evidence>